<keyword evidence="2" id="KW-1185">Reference proteome</keyword>
<proteinExistence type="predicted"/>
<reference evidence="1" key="1">
    <citation type="submission" date="2020-05" db="EMBL/GenBank/DDBJ databases">
        <title>Large-scale comparative analyses of tick genomes elucidate their genetic diversity and vector capacities.</title>
        <authorList>
            <person name="Jia N."/>
            <person name="Wang J."/>
            <person name="Shi W."/>
            <person name="Du L."/>
            <person name="Sun Y."/>
            <person name="Zhan W."/>
            <person name="Jiang J."/>
            <person name="Wang Q."/>
            <person name="Zhang B."/>
            <person name="Ji P."/>
            <person name="Sakyi L.B."/>
            <person name="Cui X."/>
            <person name="Yuan T."/>
            <person name="Jiang B."/>
            <person name="Yang W."/>
            <person name="Lam T.T.-Y."/>
            <person name="Chang Q."/>
            <person name="Ding S."/>
            <person name="Wang X."/>
            <person name="Zhu J."/>
            <person name="Ruan X."/>
            <person name="Zhao L."/>
            <person name="Wei J."/>
            <person name="Que T."/>
            <person name="Du C."/>
            <person name="Cheng J."/>
            <person name="Dai P."/>
            <person name="Han X."/>
            <person name="Huang E."/>
            <person name="Gao Y."/>
            <person name="Liu J."/>
            <person name="Shao H."/>
            <person name="Ye R."/>
            <person name="Li L."/>
            <person name="Wei W."/>
            <person name="Wang X."/>
            <person name="Wang C."/>
            <person name="Yang T."/>
            <person name="Huo Q."/>
            <person name="Li W."/>
            <person name="Guo W."/>
            <person name="Chen H."/>
            <person name="Zhou L."/>
            <person name="Ni X."/>
            <person name="Tian J."/>
            <person name="Zhou Y."/>
            <person name="Sheng Y."/>
            <person name="Liu T."/>
            <person name="Pan Y."/>
            <person name="Xia L."/>
            <person name="Li J."/>
            <person name="Zhao F."/>
            <person name="Cao W."/>
        </authorList>
    </citation>
    <scope>NUCLEOTIDE SEQUENCE</scope>
    <source>
        <strain evidence="1">Hyas-2018</strain>
    </source>
</reference>
<dbReference type="Proteomes" id="UP000821845">
    <property type="component" value="Chromosome 7"/>
</dbReference>
<name>A0ACB7RZG3_HYAAI</name>
<organism evidence="1 2">
    <name type="scientific">Hyalomma asiaticum</name>
    <name type="common">Tick</name>
    <dbReference type="NCBI Taxonomy" id="266040"/>
    <lineage>
        <taxon>Eukaryota</taxon>
        <taxon>Metazoa</taxon>
        <taxon>Ecdysozoa</taxon>
        <taxon>Arthropoda</taxon>
        <taxon>Chelicerata</taxon>
        <taxon>Arachnida</taxon>
        <taxon>Acari</taxon>
        <taxon>Parasitiformes</taxon>
        <taxon>Ixodida</taxon>
        <taxon>Ixodoidea</taxon>
        <taxon>Ixodidae</taxon>
        <taxon>Hyalomminae</taxon>
        <taxon>Hyalomma</taxon>
    </lineage>
</organism>
<gene>
    <name evidence="1" type="ORF">HPB50_022580</name>
</gene>
<comment type="caution">
    <text evidence="1">The sequence shown here is derived from an EMBL/GenBank/DDBJ whole genome shotgun (WGS) entry which is preliminary data.</text>
</comment>
<sequence length="190" mass="20052">MCREFVCATVPAPVVPAADMCVLKFPIEDGRTTARKEEGGGPPPPDEGNDALTASPKKSVSASSVVSFAAIGDSCGSSLLLNIGRKLPPCPPLGPVLANPLRTLCWPLKIGSPSVQAKLRVFSFTCTLLLCSSFAVDFCNAQKDSPLRRNALATLAGPITTCVYTAYTLYTSDPCLLPELLLVDKHADLM</sequence>
<dbReference type="EMBL" id="CM023487">
    <property type="protein sequence ID" value="KAH6926854.1"/>
    <property type="molecule type" value="Genomic_DNA"/>
</dbReference>
<evidence type="ECO:0000313" key="1">
    <source>
        <dbReference type="EMBL" id="KAH6926854.1"/>
    </source>
</evidence>
<evidence type="ECO:0000313" key="2">
    <source>
        <dbReference type="Proteomes" id="UP000821845"/>
    </source>
</evidence>
<protein>
    <submittedName>
        <fullName evidence="1">Uncharacterized protein</fullName>
    </submittedName>
</protein>
<accession>A0ACB7RZG3</accession>